<protein>
    <submittedName>
        <fullName evidence="1">Uncharacterized protein</fullName>
    </submittedName>
</protein>
<organism evidence="1 2">
    <name type="scientific">Cocos nucifera</name>
    <name type="common">Coconut palm</name>
    <dbReference type="NCBI Taxonomy" id="13894"/>
    <lineage>
        <taxon>Eukaryota</taxon>
        <taxon>Viridiplantae</taxon>
        <taxon>Streptophyta</taxon>
        <taxon>Embryophyta</taxon>
        <taxon>Tracheophyta</taxon>
        <taxon>Spermatophyta</taxon>
        <taxon>Magnoliopsida</taxon>
        <taxon>Liliopsida</taxon>
        <taxon>Arecaceae</taxon>
        <taxon>Arecoideae</taxon>
        <taxon>Cocoseae</taxon>
        <taxon>Attaleinae</taxon>
        <taxon>Cocos</taxon>
    </lineage>
</organism>
<comment type="caution">
    <text evidence="1">The sequence shown here is derived from an EMBL/GenBank/DDBJ whole genome shotgun (WGS) entry which is preliminary data.</text>
</comment>
<sequence>MLKDCEQQAARATLPVPERHLLQLLVAYHSSSTISNSASSGKSKFSCCNSILSYGGYR</sequence>
<evidence type="ECO:0000313" key="1">
    <source>
        <dbReference type="EMBL" id="KAG1337793.1"/>
    </source>
</evidence>
<keyword evidence="2" id="KW-1185">Reference proteome</keyword>
<dbReference type="EMBL" id="CM017875">
    <property type="protein sequence ID" value="KAG1337793.1"/>
    <property type="molecule type" value="Genomic_DNA"/>
</dbReference>
<accession>A0A8K0I4G0</accession>
<evidence type="ECO:0000313" key="2">
    <source>
        <dbReference type="Proteomes" id="UP000797356"/>
    </source>
</evidence>
<dbReference type="Proteomes" id="UP000797356">
    <property type="component" value="Chromosome 4"/>
</dbReference>
<gene>
    <name evidence="1" type="ORF">COCNU_04G000990</name>
</gene>
<name>A0A8K0I4G0_COCNU</name>
<reference evidence="1" key="2">
    <citation type="submission" date="2019-07" db="EMBL/GenBank/DDBJ databases">
        <authorList>
            <person name="Yang Y."/>
            <person name="Bocs S."/>
            <person name="Baudouin L."/>
        </authorList>
    </citation>
    <scope>NUCLEOTIDE SEQUENCE</scope>
    <source>
        <tissue evidence="1">Spear leaf of Hainan Tall coconut</tissue>
    </source>
</reference>
<proteinExistence type="predicted"/>
<dbReference type="AlphaFoldDB" id="A0A8K0I4G0"/>
<reference evidence="1" key="1">
    <citation type="journal article" date="2017" name="Gigascience">
        <title>The genome draft of coconut (Cocos nucifera).</title>
        <authorList>
            <person name="Xiao Y."/>
            <person name="Xu P."/>
            <person name="Fan H."/>
            <person name="Baudouin L."/>
            <person name="Xia W."/>
            <person name="Bocs S."/>
            <person name="Xu J."/>
            <person name="Li Q."/>
            <person name="Guo A."/>
            <person name="Zhou L."/>
            <person name="Li J."/>
            <person name="Wu Y."/>
            <person name="Ma Z."/>
            <person name="Armero A."/>
            <person name="Issali A.E."/>
            <person name="Liu N."/>
            <person name="Peng M."/>
            <person name="Yang Y."/>
        </authorList>
    </citation>
    <scope>NUCLEOTIDE SEQUENCE</scope>
    <source>
        <tissue evidence="1">Spear leaf of Hainan Tall coconut</tissue>
    </source>
</reference>